<evidence type="ECO:0000256" key="3">
    <source>
        <dbReference type="PIRSR" id="PIRSR018153-1"/>
    </source>
</evidence>
<dbReference type="PIRSF" id="PIRSF018153">
    <property type="entry name" value="Glyco_trans_15"/>
    <property type="match status" value="1"/>
</dbReference>
<dbReference type="InterPro" id="IPR029044">
    <property type="entry name" value="Nucleotide-diphossugar_trans"/>
</dbReference>
<comment type="similarity">
    <text evidence="1">Belongs to the glycosyltransferase 15 family.</text>
</comment>
<feature type="non-terminal residue" evidence="4">
    <location>
        <position position="1"/>
    </location>
</feature>
<proteinExistence type="inferred from homology"/>
<accession>A0A8H7RY21</accession>
<dbReference type="GO" id="GO:0005794">
    <property type="term" value="C:Golgi apparatus"/>
    <property type="evidence" value="ECO:0007669"/>
    <property type="project" value="TreeGrafter"/>
</dbReference>
<gene>
    <name evidence="4" type="ORF">INT45_008389</name>
</gene>
<keyword evidence="2" id="KW-0808">Transferase</keyword>
<comment type="caution">
    <text evidence="4">The sequence shown here is derived from an EMBL/GenBank/DDBJ whole genome shotgun (WGS) entry which is preliminary data.</text>
</comment>
<dbReference type="EMBL" id="JAEPRB010000201">
    <property type="protein sequence ID" value="KAG2218965.1"/>
    <property type="molecule type" value="Genomic_DNA"/>
</dbReference>
<dbReference type="GO" id="GO:0016020">
    <property type="term" value="C:membrane"/>
    <property type="evidence" value="ECO:0007669"/>
    <property type="project" value="InterPro"/>
</dbReference>
<dbReference type="AlphaFoldDB" id="A0A8H7RY21"/>
<evidence type="ECO:0000256" key="2">
    <source>
        <dbReference type="ARBA" id="ARBA00022679"/>
    </source>
</evidence>
<dbReference type="FunFam" id="3.90.550.10:FF:000051">
    <property type="entry name" value="Alpha-1,2-mannosyltransferase (Ktr4)"/>
    <property type="match status" value="1"/>
</dbReference>
<evidence type="ECO:0000256" key="1">
    <source>
        <dbReference type="ARBA" id="ARBA00007677"/>
    </source>
</evidence>
<organism evidence="4 5">
    <name type="scientific">Circinella minor</name>
    <dbReference type="NCBI Taxonomy" id="1195481"/>
    <lineage>
        <taxon>Eukaryota</taxon>
        <taxon>Fungi</taxon>
        <taxon>Fungi incertae sedis</taxon>
        <taxon>Mucoromycota</taxon>
        <taxon>Mucoromycotina</taxon>
        <taxon>Mucoromycetes</taxon>
        <taxon>Mucorales</taxon>
        <taxon>Lichtheimiaceae</taxon>
        <taxon>Circinella</taxon>
    </lineage>
</organism>
<keyword evidence="5" id="KW-1185">Reference proteome</keyword>
<dbReference type="GO" id="GO:0000032">
    <property type="term" value="P:cell wall mannoprotein biosynthetic process"/>
    <property type="evidence" value="ECO:0007669"/>
    <property type="project" value="TreeGrafter"/>
</dbReference>
<dbReference type="Pfam" id="PF01793">
    <property type="entry name" value="Glyco_transf_15"/>
    <property type="match status" value="1"/>
</dbReference>
<sequence>IGCLSSEECYQALINTAKRISNNAQQPQLQQQLEHQVNQFQQVKQQEESVAILLKNQQSPKMMQDHVTLPRVNGAFVALARNREIHAMRSSMRYLEDRYNYKYNYPWIFLNEEPFTDEFKNLTRSMTNAKTYYGQVPTEHWGYPDWINQTVAKECRDRMVEEGIVYGGSESYRHMCRFQSGFFVMHPLLDGLDYYWRVEPGVKFSCDIEYDPFRVMQERDLKYGFTIALKEFYSTIPTLWETTLDFMKAHPDYMYPKSNPDSLFNVITQDDGLTYNLCHFWSNFEIGSVSFLRSERYQAYFRHLDQAGGFFYERWGDAPVHSIAVALMLSSKEVHWFYDIGYKHDNFEHCPTEPEWLVHGKCYCDPKTSFDYVDGSCIKDYLQVTNTTVNDYIITSNEDE</sequence>
<dbReference type="OrthoDB" id="439943at2759"/>
<dbReference type="SUPFAM" id="SSF53448">
    <property type="entry name" value="Nucleotide-diphospho-sugar transferases"/>
    <property type="match status" value="1"/>
</dbReference>
<dbReference type="Gene3D" id="3.90.550.10">
    <property type="entry name" value="Spore Coat Polysaccharide Biosynthesis Protein SpsA, Chain A"/>
    <property type="match status" value="1"/>
</dbReference>
<reference evidence="4 5" key="1">
    <citation type="submission" date="2020-12" db="EMBL/GenBank/DDBJ databases">
        <title>Metabolic potential, ecology and presence of endohyphal bacteria is reflected in genomic diversity of Mucoromycotina.</title>
        <authorList>
            <person name="Muszewska A."/>
            <person name="Okrasinska A."/>
            <person name="Steczkiewicz K."/>
            <person name="Drgas O."/>
            <person name="Orlowska M."/>
            <person name="Perlinska-Lenart U."/>
            <person name="Aleksandrzak-Piekarczyk T."/>
            <person name="Szatraj K."/>
            <person name="Zielenkiewicz U."/>
            <person name="Pilsyk S."/>
            <person name="Malc E."/>
            <person name="Mieczkowski P."/>
            <person name="Kruszewska J.S."/>
            <person name="Biernat P."/>
            <person name="Pawlowska J."/>
        </authorList>
    </citation>
    <scope>NUCLEOTIDE SEQUENCE [LARGE SCALE GENOMIC DNA]</scope>
    <source>
        <strain evidence="4 5">CBS 142.35</strain>
    </source>
</reference>
<dbReference type="Proteomes" id="UP000646827">
    <property type="component" value="Unassembled WGS sequence"/>
</dbReference>
<dbReference type="PANTHER" id="PTHR31121:SF6">
    <property type="entry name" value="ALPHA-1,2 MANNOSYLTRANSFERASE KTR1"/>
    <property type="match status" value="1"/>
</dbReference>
<dbReference type="GO" id="GO:0000026">
    <property type="term" value="F:alpha-1,2-mannosyltransferase activity"/>
    <property type="evidence" value="ECO:0007669"/>
    <property type="project" value="TreeGrafter"/>
</dbReference>
<feature type="active site" description="Nucleophile" evidence="3">
    <location>
        <position position="285"/>
    </location>
</feature>
<dbReference type="PANTHER" id="PTHR31121">
    <property type="entry name" value="ALPHA-1,2 MANNOSYLTRANSFERASE KTR1"/>
    <property type="match status" value="1"/>
</dbReference>
<dbReference type="GO" id="GO:0006487">
    <property type="term" value="P:protein N-linked glycosylation"/>
    <property type="evidence" value="ECO:0007669"/>
    <property type="project" value="TreeGrafter"/>
</dbReference>
<dbReference type="InterPro" id="IPR002685">
    <property type="entry name" value="Glyco_trans_15"/>
</dbReference>
<evidence type="ECO:0000313" key="5">
    <source>
        <dbReference type="Proteomes" id="UP000646827"/>
    </source>
</evidence>
<evidence type="ECO:0000313" key="4">
    <source>
        <dbReference type="EMBL" id="KAG2218965.1"/>
    </source>
</evidence>
<name>A0A8H7RY21_9FUNG</name>
<protein>
    <submittedName>
        <fullName evidence="4">Uncharacterized protein</fullName>
    </submittedName>
</protein>